<evidence type="ECO:0000256" key="10">
    <source>
        <dbReference type="ARBA" id="ARBA00093594"/>
    </source>
</evidence>
<evidence type="ECO:0000256" key="12">
    <source>
        <dbReference type="ARBA" id="ARBA00093656"/>
    </source>
</evidence>
<evidence type="ECO:0000256" key="3">
    <source>
        <dbReference type="ARBA" id="ARBA00022603"/>
    </source>
</evidence>
<gene>
    <name evidence="15" type="ORF">fugu_012846</name>
</gene>
<keyword evidence="5" id="KW-0949">S-adenosyl-L-methionine</keyword>
<evidence type="ECO:0000256" key="13">
    <source>
        <dbReference type="SAM" id="MobiDB-lite"/>
    </source>
</evidence>
<dbReference type="SUPFAM" id="SSF75217">
    <property type="entry name" value="alpha/beta knot"/>
    <property type="match status" value="1"/>
</dbReference>
<comment type="subunit">
    <text evidence="2">Monomer and homodimer.</text>
</comment>
<dbReference type="FunFam" id="3.40.1280.10:FF:000010">
    <property type="entry name" value="probable methyltransferase TARBP1"/>
    <property type="match status" value="1"/>
</dbReference>
<evidence type="ECO:0000256" key="5">
    <source>
        <dbReference type="ARBA" id="ARBA00022691"/>
    </source>
</evidence>
<dbReference type="GO" id="GO:0141100">
    <property type="term" value="F:tRNA (guanine(18)-2'-O)-methyltransferase activity"/>
    <property type="evidence" value="ECO:0007669"/>
    <property type="project" value="UniProtKB-EC"/>
</dbReference>
<evidence type="ECO:0000259" key="14">
    <source>
        <dbReference type="Pfam" id="PF00588"/>
    </source>
</evidence>
<evidence type="ECO:0000256" key="2">
    <source>
        <dbReference type="ARBA" id="ARBA00011407"/>
    </source>
</evidence>
<dbReference type="PANTHER" id="PTHR12029:SF11">
    <property type="entry name" value="METHYLTRANSFERASE TARBP1-RELATED"/>
    <property type="match status" value="1"/>
</dbReference>
<dbReference type="EC" id="2.1.1.34" evidence="10"/>
<dbReference type="EMBL" id="SWLE01000005">
    <property type="protein sequence ID" value="TNM99813.1"/>
    <property type="molecule type" value="Genomic_DNA"/>
</dbReference>
<comment type="similarity">
    <text evidence="1">Belongs to the class IV-like SAM-binding methyltransferase superfamily. RNA methyltransferase TrmH family.</text>
</comment>
<dbReference type="Gene3D" id="3.40.1280.10">
    <property type="match status" value="1"/>
</dbReference>
<feature type="compositionally biased region" description="Basic and acidic residues" evidence="13">
    <location>
        <begin position="189"/>
        <end position="208"/>
    </location>
</feature>
<dbReference type="InterPro" id="IPR001537">
    <property type="entry name" value="SpoU_MeTrfase"/>
</dbReference>
<evidence type="ECO:0000256" key="1">
    <source>
        <dbReference type="ARBA" id="ARBA00007228"/>
    </source>
</evidence>
<reference evidence="15 16" key="1">
    <citation type="submission" date="2019-04" db="EMBL/GenBank/DDBJ databases">
        <title>The sequence and de novo assembly of Takifugu bimaculatus genome using PacBio and Hi-C technologies.</title>
        <authorList>
            <person name="Xu P."/>
            <person name="Liu B."/>
            <person name="Zhou Z."/>
        </authorList>
    </citation>
    <scope>NUCLEOTIDE SEQUENCE [LARGE SCALE GENOMIC DNA]</scope>
    <source>
        <strain evidence="15">TB-2018</strain>
        <tissue evidence="15">Muscle</tissue>
    </source>
</reference>
<keyword evidence="3" id="KW-0489">Methyltransferase</keyword>
<dbReference type="SUPFAM" id="SSF81321">
    <property type="entry name" value="Family A G protein-coupled receptor-like"/>
    <property type="match status" value="1"/>
</dbReference>
<evidence type="ECO:0000256" key="9">
    <source>
        <dbReference type="ARBA" id="ARBA00093361"/>
    </source>
</evidence>
<evidence type="ECO:0000256" key="11">
    <source>
        <dbReference type="ARBA" id="ARBA00093636"/>
    </source>
</evidence>
<evidence type="ECO:0000313" key="16">
    <source>
        <dbReference type="Proteomes" id="UP000516260"/>
    </source>
</evidence>
<dbReference type="InterPro" id="IPR029026">
    <property type="entry name" value="tRNA_m1G_MTases_N"/>
</dbReference>
<protein>
    <recommendedName>
        <fullName evidence="11">tRNA (guanosine(18)-2'-O)-methyltransferase TARBP1</fullName>
        <ecNumber evidence="10">2.1.1.34</ecNumber>
    </recommendedName>
    <alternativeName>
        <fullName evidence="12">TAR RNA-binding protein 1</fullName>
    </alternativeName>
</protein>
<evidence type="ECO:0000313" key="15">
    <source>
        <dbReference type="EMBL" id="TNM99813.1"/>
    </source>
</evidence>
<sequence length="620" mass="69299">MVLILVYYPHHMDNFWTCFSKDHEKTKTSSCTFLSVLVHFNVIMPKLQDQPAQLGKALDVILQWCFNHNFSVRLYALLALKRVWSLAEARAAEGPHGFAGLSTVVKACLNQAEAMQSTGNANKNWVKIQEHFFFGCFHPIRDYSVETIFYTFPNLSDLADDEWIPPWKFENLVTFSENPSLPLRNPAPDLRDHQPGDWIQQDKGEQSKEDRWAEVQKKITPWKSGLQEQEAELQLGPQQRAVRLGKQHGALVVVASLIDKPTNLGGLCRTCEIFGASALVLDSLRHVSDKHFQSLSVSSELWLPLMEVKPVQLTDFLQAKKNEGYCIVGVEQTANSQSLQHYQFPEKTLLLLGNEREGIPANLLQMLDVCVEIPQQGIIRSLNVHIIGLPAQKPEPWRSSRGAAPLVHSQRRWLFSKHLSCCHLVTGSAVQPAGPSGALPRVKGIALIDHVLLCEHYEVSHWVVLLNSDINPLLYALLSKRFQGALQGLRQKIRACLRNNTGGVKVRAQGEDGKSGDPCTLTSADPRPAFSSEDSACDDTKSSSPISTVSTHYKLNPEEDLCTSHSGCIKNASQHTSMDHLRVPCWPQEGSRLPSSALTREHQATFFIGQITVRVEHNVC</sequence>
<evidence type="ECO:0000256" key="4">
    <source>
        <dbReference type="ARBA" id="ARBA00022679"/>
    </source>
</evidence>
<evidence type="ECO:0000256" key="6">
    <source>
        <dbReference type="ARBA" id="ARBA00022884"/>
    </source>
</evidence>
<feature type="region of interest" description="Disordered" evidence="13">
    <location>
        <begin position="184"/>
        <end position="208"/>
    </location>
</feature>
<keyword evidence="6" id="KW-0694">RNA-binding</keyword>
<dbReference type="CDD" id="cd18091">
    <property type="entry name" value="SpoU-like_TRM3-like"/>
    <property type="match status" value="1"/>
</dbReference>
<feature type="domain" description="tRNA/rRNA methyltransferase SpoU type" evidence="14">
    <location>
        <begin position="251"/>
        <end position="385"/>
    </location>
</feature>
<keyword evidence="7" id="KW-0007">Acetylation</keyword>
<proteinExistence type="inferred from homology"/>
<dbReference type="InterPro" id="IPR029028">
    <property type="entry name" value="Alpha/beta_knot_MTases"/>
</dbReference>
<dbReference type="InterPro" id="IPR044748">
    <property type="entry name" value="Trm3/TARBP1_C"/>
</dbReference>
<comment type="function">
    <text evidence="9">S-adenosyl-L-methionine-dependent 2'-O-ribose methyltransferase that catalyzes the formation of 2'-O-methylguanosine at position 18 (Gm18) in a subset of tRNA. Selectively mediates Gm18 methylation of tRNAGln-TTG/CTG and tRNASer-TGA/GCT. Gm18 modification can enhance the stability of modified tRNAs.</text>
</comment>
<name>A0A4Z2C6L6_9TELE</name>
<dbReference type="GO" id="GO:0030488">
    <property type="term" value="P:tRNA methylation"/>
    <property type="evidence" value="ECO:0007669"/>
    <property type="project" value="InterPro"/>
</dbReference>
<dbReference type="InterPro" id="IPR045330">
    <property type="entry name" value="TRM3/TARBP1"/>
</dbReference>
<evidence type="ECO:0000256" key="7">
    <source>
        <dbReference type="ARBA" id="ARBA00022990"/>
    </source>
</evidence>
<dbReference type="PANTHER" id="PTHR12029">
    <property type="entry name" value="RNA METHYLTRANSFERASE"/>
    <property type="match status" value="1"/>
</dbReference>
<keyword evidence="16" id="KW-1185">Reference proteome</keyword>
<dbReference type="Pfam" id="PF00588">
    <property type="entry name" value="SpoU_methylase"/>
    <property type="match status" value="1"/>
</dbReference>
<evidence type="ECO:0000256" key="8">
    <source>
        <dbReference type="ARBA" id="ARBA00093266"/>
    </source>
</evidence>
<keyword evidence="4" id="KW-0808">Transferase</keyword>
<comment type="catalytic activity">
    <reaction evidence="8">
        <text>guanosine(18) in tRNA + S-adenosyl-L-methionine = 2'-O-methylguanosine(18) in tRNA + S-adenosyl-L-homocysteine + H(+)</text>
        <dbReference type="Rhea" id="RHEA:20077"/>
        <dbReference type="Rhea" id="RHEA-COMP:10190"/>
        <dbReference type="Rhea" id="RHEA-COMP:10192"/>
        <dbReference type="ChEBI" id="CHEBI:15378"/>
        <dbReference type="ChEBI" id="CHEBI:57856"/>
        <dbReference type="ChEBI" id="CHEBI:59789"/>
        <dbReference type="ChEBI" id="CHEBI:74269"/>
        <dbReference type="ChEBI" id="CHEBI:74445"/>
        <dbReference type="EC" id="2.1.1.34"/>
    </reaction>
    <physiologicalReaction direction="left-to-right" evidence="8">
        <dbReference type="Rhea" id="RHEA:20078"/>
    </physiologicalReaction>
</comment>
<dbReference type="AlphaFoldDB" id="A0A4Z2C6L6"/>
<dbReference type="Proteomes" id="UP000516260">
    <property type="component" value="Chromosome 13"/>
</dbReference>
<accession>A0A4Z2C6L6</accession>
<organism evidence="15 16">
    <name type="scientific">Takifugu bimaculatus</name>
    <dbReference type="NCBI Taxonomy" id="433685"/>
    <lineage>
        <taxon>Eukaryota</taxon>
        <taxon>Metazoa</taxon>
        <taxon>Chordata</taxon>
        <taxon>Craniata</taxon>
        <taxon>Vertebrata</taxon>
        <taxon>Euteleostomi</taxon>
        <taxon>Actinopterygii</taxon>
        <taxon>Neopterygii</taxon>
        <taxon>Teleostei</taxon>
        <taxon>Neoteleostei</taxon>
        <taxon>Acanthomorphata</taxon>
        <taxon>Eupercaria</taxon>
        <taxon>Tetraodontiformes</taxon>
        <taxon>Tetradontoidea</taxon>
        <taxon>Tetraodontidae</taxon>
        <taxon>Takifugu</taxon>
    </lineage>
</organism>
<feature type="region of interest" description="Disordered" evidence="13">
    <location>
        <begin position="505"/>
        <end position="550"/>
    </location>
</feature>
<dbReference type="GO" id="GO:0003723">
    <property type="term" value="F:RNA binding"/>
    <property type="evidence" value="ECO:0007669"/>
    <property type="project" value="UniProtKB-KW"/>
</dbReference>
<comment type="caution">
    <text evidence="15">The sequence shown here is derived from an EMBL/GenBank/DDBJ whole genome shotgun (WGS) entry which is preliminary data.</text>
</comment>